<dbReference type="Pfam" id="PF01370">
    <property type="entry name" value="Epimerase"/>
    <property type="match status" value="1"/>
</dbReference>
<protein>
    <submittedName>
        <fullName evidence="2">Unannotated protein</fullName>
    </submittedName>
</protein>
<dbReference type="SUPFAM" id="SSF51735">
    <property type="entry name" value="NAD(P)-binding Rossmann-fold domains"/>
    <property type="match status" value="1"/>
</dbReference>
<proteinExistence type="predicted"/>
<gene>
    <name evidence="2" type="ORF">UFOPK3381_00916</name>
</gene>
<dbReference type="InterPro" id="IPR036291">
    <property type="entry name" value="NAD(P)-bd_dom_sf"/>
</dbReference>
<reference evidence="2" key="1">
    <citation type="submission" date="2020-05" db="EMBL/GenBank/DDBJ databases">
        <authorList>
            <person name="Chiriac C."/>
            <person name="Salcher M."/>
            <person name="Ghai R."/>
            <person name="Kavagutti S V."/>
        </authorList>
    </citation>
    <scope>NUCLEOTIDE SEQUENCE</scope>
</reference>
<dbReference type="Gene3D" id="3.40.50.720">
    <property type="entry name" value="NAD(P)-binding Rossmann-like Domain"/>
    <property type="match status" value="1"/>
</dbReference>
<evidence type="ECO:0000313" key="2">
    <source>
        <dbReference type="EMBL" id="CAB4872954.1"/>
    </source>
</evidence>
<dbReference type="GO" id="GO:0004029">
    <property type="term" value="F:aldehyde dehydrogenase (NAD+) activity"/>
    <property type="evidence" value="ECO:0007669"/>
    <property type="project" value="TreeGrafter"/>
</dbReference>
<accession>A0A6J7DWL2</accession>
<dbReference type="GO" id="GO:0005737">
    <property type="term" value="C:cytoplasm"/>
    <property type="evidence" value="ECO:0007669"/>
    <property type="project" value="TreeGrafter"/>
</dbReference>
<evidence type="ECO:0000259" key="1">
    <source>
        <dbReference type="Pfam" id="PF01370"/>
    </source>
</evidence>
<organism evidence="2">
    <name type="scientific">freshwater metagenome</name>
    <dbReference type="NCBI Taxonomy" id="449393"/>
    <lineage>
        <taxon>unclassified sequences</taxon>
        <taxon>metagenomes</taxon>
        <taxon>ecological metagenomes</taxon>
    </lineage>
</organism>
<dbReference type="PANTHER" id="PTHR48079">
    <property type="entry name" value="PROTEIN YEEZ"/>
    <property type="match status" value="1"/>
</dbReference>
<sequence length="302" mass="31879">MEKFVIVGVGATGRAVAKALKGREAEVILVSRSGGGADLPGTRVARGDAADAQFMAQVAAGATAIFNCANPPYNKWLTDWPPVAASLVQAATRSGAVLTTLSNLYAYGPPTAPLTPHDPLVSTLPKAQVRATMWRDALAAHERGDLRATEVRASDFIGHGSQSLFERALPQVAKGRTATVYGDVDQLHSWTYTGDVGRTLVAAATTEAAWGRPWHAVTNEPATMRSVLSDLAAALGAPAPKVRSLPNGLLKAIGLVSPLIGELPKVSYQFERPFIIDDNETRTLLGLEPTPWSEVIADAVGR</sequence>
<dbReference type="InterPro" id="IPR001509">
    <property type="entry name" value="Epimerase_deHydtase"/>
</dbReference>
<feature type="domain" description="NAD-dependent epimerase/dehydratase" evidence="1">
    <location>
        <begin position="6"/>
        <end position="206"/>
    </location>
</feature>
<name>A0A6J7DWL2_9ZZZZ</name>
<dbReference type="InterPro" id="IPR051783">
    <property type="entry name" value="NAD(P)-dependent_oxidoreduct"/>
</dbReference>
<dbReference type="AlphaFoldDB" id="A0A6J7DWL2"/>
<dbReference type="PANTHER" id="PTHR48079:SF6">
    <property type="entry name" value="NAD(P)-BINDING DOMAIN-CONTAINING PROTEIN-RELATED"/>
    <property type="match status" value="1"/>
</dbReference>
<dbReference type="EMBL" id="CAFBLN010000036">
    <property type="protein sequence ID" value="CAB4872954.1"/>
    <property type="molecule type" value="Genomic_DNA"/>
</dbReference>